<dbReference type="GO" id="GO:0008483">
    <property type="term" value="F:transaminase activity"/>
    <property type="evidence" value="ECO:0007669"/>
    <property type="project" value="UniProtKB-KW"/>
</dbReference>
<keyword evidence="5" id="KW-0456">Lyase</keyword>
<evidence type="ECO:0000259" key="7">
    <source>
        <dbReference type="Pfam" id="PF03711"/>
    </source>
</evidence>
<feature type="domain" description="Orn/Lys/Arg decarboxylases family 1 pyridoxal-P attachment site" evidence="6">
    <location>
        <begin position="7"/>
        <end position="283"/>
    </location>
</feature>
<dbReference type="SUPFAM" id="SSF53383">
    <property type="entry name" value="PLP-dependent transferases"/>
    <property type="match status" value="1"/>
</dbReference>
<dbReference type="RefSeq" id="WP_338752476.1">
    <property type="nucleotide sequence ID" value="NZ_CP147404.1"/>
</dbReference>
<dbReference type="EMBL" id="CP147404">
    <property type="protein sequence ID" value="WXB93192.1"/>
    <property type="molecule type" value="Genomic_DNA"/>
</dbReference>
<keyword evidence="8" id="KW-0808">Transferase</keyword>
<dbReference type="Pfam" id="PF03711">
    <property type="entry name" value="OKR_DC_1_C"/>
    <property type="match status" value="1"/>
</dbReference>
<dbReference type="InterPro" id="IPR052357">
    <property type="entry name" value="Orn_Lys_Arg_decarboxylase-I"/>
</dbReference>
<dbReference type="PANTHER" id="PTHR43277">
    <property type="entry name" value="ARGININE DECARBOXYLASE"/>
    <property type="match status" value="1"/>
</dbReference>
<dbReference type="SUPFAM" id="SSF55904">
    <property type="entry name" value="Ornithine decarboxylase C-terminal domain"/>
    <property type="match status" value="1"/>
</dbReference>
<comment type="similarity">
    <text evidence="2">Belongs to the Orn/Lys/Arg decarboxylase class-I family.</text>
</comment>
<dbReference type="InterPro" id="IPR000310">
    <property type="entry name" value="Orn/Lys/Arg_deCO2ase_major_dom"/>
</dbReference>
<evidence type="ECO:0000256" key="3">
    <source>
        <dbReference type="ARBA" id="ARBA00022793"/>
    </source>
</evidence>
<proteinExistence type="inferred from homology"/>
<dbReference type="InterPro" id="IPR015424">
    <property type="entry name" value="PyrdxlP-dep_Trfase"/>
</dbReference>
<keyword evidence="9" id="KW-1185">Reference proteome</keyword>
<dbReference type="InterPro" id="IPR036633">
    <property type="entry name" value="Prn/Lys/Arg_de-COase_C_sf"/>
</dbReference>
<gene>
    <name evidence="8" type="ORF">WDJ61_00180</name>
</gene>
<dbReference type="InterPro" id="IPR008286">
    <property type="entry name" value="Prn/Lys/Arg_de-COase_C"/>
</dbReference>
<name>A0ABZ2N660_9BACI</name>
<comment type="cofactor">
    <cofactor evidence="1">
        <name>pyridoxal 5'-phosphate</name>
        <dbReference type="ChEBI" id="CHEBI:597326"/>
    </cofactor>
</comment>
<evidence type="ECO:0000313" key="8">
    <source>
        <dbReference type="EMBL" id="WXB93192.1"/>
    </source>
</evidence>
<dbReference type="InterPro" id="IPR015421">
    <property type="entry name" value="PyrdxlP-dep_Trfase_major"/>
</dbReference>
<dbReference type="Pfam" id="PF01276">
    <property type="entry name" value="OKR_DC_1"/>
    <property type="match status" value="1"/>
</dbReference>
<protein>
    <submittedName>
        <fullName evidence="8">Aminotransferase class I/II-fold pyridoxal phosphate-dependent enzyme</fullName>
    </submittedName>
</protein>
<accession>A0ABZ2N660</accession>
<evidence type="ECO:0000259" key="6">
    <source>
        <dbReference type="Pfam" id="PF01276"/>
    </source>
</evidence>
<keyword evidence="3" id="KW-0210">Decarboxylase</keyword>
<organism evidence="8 9">
    <name type="scientific">Bacillus kandeliae</name>
    <dbReference type="NCBI Taxonomy" id="3129297"/>
    <lineage>
        <taxon>Bacteria</taxon>
        <taxon>Bacillati</taxon>
        <taxon>Bacillota</taxon>
        <taxon>Bacilli</taxon>
        <taxon>Bacillales</taxon>
        <taxon>Bacillaceae</taxon>
        <taxon>Bacillus</taxon>
    </lineage>
</organism>
<evidence type="ECO:0000313" key="9">
    <source>
        <dbReference type="Proteomes" id="UP001387364"/>
    </source>
</evidence>
<dbReference type="Gene3D" id="3.40.640.10">
    <property type="entry name" value="Type I PLP-dependent aspartate aminotransferase-like (Major domain)"/>
    <property type="match status" value="1"/>
</dbReference>
<keyword evidence="8" id="KW-0032">Aminotransferase</keyword>
<dbReference type="Gene3D" id="3.90.105.10">
    <property type="entry name" value="Molybdopterin biosynthesis moea protein, domain 2"/>
    <property type="match status" value="1"/>
</dbReference>
<evidence type="ECO:0000256" key="5">
    <source>
        <dbReference type="ARBA" id="ARBA00023239"/>
    </source>
</evidence>
<sequence>MTQGRIPLIEALQRHIDQKPLSFHVPGHKGGQVWMDGHAGDFQKLLAYDQTEISGLDDFHSPEGCIQEAQRLLIDLYQTRKSYFLVNGSTVGNLAMILSICEEGDLIFVQRNCHKSVLNACKLAKVTPVFLEPEYDASFKVASGVSLDTVEQAYKEYDSVKAIVLTYPNYYGMATAIEQVIKVAQKNGSFVLVDEAHGPHFVLGEPFPNSSLQWGADLVVHSAHKMLPAMTMGSFLHVNSSRVPLEKLEFYLQALQSSSPSYPIMASLDVARAFLKGFSHEDVAFTLEVKAILAERLQGKGLEILLPDDPLKLLLRKQGYTGYELQNHLESAGIYSELSDASQVLCTFPLLKAGSSDYIELAKWKIDGLILHEKQSVSEVVDYRSPVKKTSMLMISYKEQEKLPRMWIPLAEAVGEIAAETVIPYPPGIPLLITGERIAVEQIAALTQLLEQQVHIQGGQQLNERQIAVYRTSQV</sequence>
<reference evidence="8 9" key="1">
    <citation type="submission" date="2024-02" db="EMBL/GenBank/DDBJ databases">
        <title>Seven novel Bacillus-like species.</title>
        <authorList>
            <person name="Liu G."/>
        </authorList>
    </citation>
    <scope>NUCLEOTIDE SEQUENCE [LARGE SCALE GENOMIC DNA]</scope>
    <source>
        <strain evidence="8 9">FJAT-52991</strain>
    </source>
</reference>
<dbReference type="Proteomes" id="UP001387364">
    <property type="component" value="Chromosome"/>
</dbReference>
<dbReference type="PANTHER" id="PTHR43277:SF3">
    <property type="entry name" value="DECARBOXYLASE, PUTATIVE-RELATED"/>
    <property type="match status" value="1"/>
</dbReference>
<evidence type="ECO:0000256" key="4">
    <source>
        <dbReference type="ARBA" id="ARBA00022898"/>
    </source>
</evidence>
<evidence type="ECO:0000256" key="1">
    <source>
        <dbReference type="ARBA" id="ARBA00001933"/>
    </source>
</evidence>
<feature type="domain" description="Orn/Lys/Arg decarboxylase C-terminal" evidence="7">
    <location>
        <begin position="408"/>
        <end position="446"/>
    </location>
</feature>
<keyword evidence="4" id="KW-0663">Pyridoxal phosphate</keyword>
<evidence type="ECO:0000256" key="2">
    <source>
        <dbReference type="ARBA" id="ARBA00010671"/>
    </source>
</evidence>